<dbReference type="PANTHER" id="PTHR12072">
    <property type="entry name" value="CWF19, CELL CYCLE CONTROL PROTEIN"/>
    <property type="match status" value="1"/>
</dbReference>
<name>A0A9J6H867_HAELO</name>
<feature type="domain" description="Cwf19-like protein C-terminal" evidence="3">
    <location>
        <begin position="374"/>
        <end position="426"/>
    </location>
</feature>
<dbReference type="Gene3D" id="3.30.428.10">
    <property type="entry name" value="HIT-like"/>
    <property type="match status" value="1"/>
</dbReference>
<feature type="compositionally biased region" description="Basic and acidic residues" evidence="2">
    <location>
        <begin position="1"/>
        <end position="32"/>
    </location>
</feature>
<dbReference type="InterPro" id="IPR040194">
    <property type="entry name" value="Cwf19-like"/>
</dbReference>
<dbReference type="EMBL" id="JABSTR010001132">
    <property type="protein sequence ID" value="KAH9383452.1"/>
    <property type="molecule type" value="Genomic_DNA"/>
</dbReference>
<dbReference type="PANTHER" id="PTHR12072:SF5">
    <property type="entry name" value="CWF19-LIKE PROTEIN 2"/>
    <property type="match status" value="1"/>
</dbReference>
<dbReference type="GO" id="GO:0071014">
    <property type="term" value="C:post-mRNA release spliceosomal complex"/>
    <property type="evidence" value="ECO:0007669"/>
    <property type="project" value="TreeGrafter"/>
</dbReference>
<proteinExistence type="inferred from homology"/>
<accession>A0A9J6H867</accession>
<protein>
    <recommendedName>
        <fullName evidence="7">CWF19-like protein 2</fullName>
    </recommendedName>
</protein>
<comment type="similarity">
    <text evidence="1">Belongs to the CWF19 family.</text>
</comment>
<dbReference type="VEuPathDB" id="VectorBase:HLOH_046119"/>
<dbReference type="OMA" id="PWHVGLQ"/>
<dbReference type="InterPro" id="IPR006767">
    <property type="entry name" value="Cwf19-like_C_dom-2"/>
</dbReference>
<dbReference type="GO" id="GO:0000398">
    <property type="term" value="P:mRNA splicing, via spliceosome"/>
    <property type="evidence" value="ECO:0007669"/>
    <property type="project" value="TreeGrafter"/>
</dbReference>
<keyword evidence="6" id="KW-1185">Reference proteome</keyword>
<sequence>MKKECYKEPKGKHDEPKSESSTEGRGSHHSERPTSTSTKEASPCTETRVEGQPTAVSTGEDSGPPARMLSDKELNALGAKLIKAEMLGNTELYNKLKREIEEARKARESAGAAACPDGAQRGSREEVVILTKTDGRGFAHPLAEPEVVAGTSKKKAKVATHDRDGERVRYFADDDRHSLKNMFQREKMTTAEDQNAEFARLAGQVRVSANDDYDFDDAAMDKASQYDSSAKQDARDRMKAIHEHKHMSKALEKCKYCFDSQEMKKHLIIAVGIRTYLCLPPHQSLTEGHCLIVPQAHVAAGTLLDEDVWLEVQVFRKGLTRMFEEMGKDTVFMETAISFRYHPHTVIECIPVPVDIGNLAPMYFKKAILECESEWAQNKKLVDLSKKGLRSSVPRGLPYFCVDFGLQGGFAHVIEDEKDFPAYFGKARRPFFAFSVALASEF</sequence>
<dbReference type="Pfam" id="PF04677">
    <property type="entry name" value="CwfJ_C_1"/>
    <property type="match status" value="1"/>
</dbReference>
<evidence type="ECO:0000259" key="4">
    <source>
        <dbReference type="Pfam" id="PF04677"/>
    </source>
</evidence>
<reference evidence="5 6" key="1">
    <citation type="journal article" date="2020" name="Cell">
        <title>Large-Scale Comparative Analyses of Tick Genomes Elucidate Their Genetic Diversity and Vector Capacities.</title>
        <authorList>
            <consortium name="Tick Genome and Microbiome Consortium (TIGMIC)"/>
            <person name="Jia N."/>
            <person name="Wang J."/>
            <person name="Shi W."/>
            <person name="Du L."/>
            <person name="Sun Y."/>
            <person name="Zhan W."/>
            <person name="Jiang J.F."/>
            <person name="Wang Q."/>
            <person name="Zhang B."/>
            <person name="Ji P."/>
            <person name="Bell-Sakyi L."/>
            <person name="Cui X.M."/>
            <person name="Yuan T.T."/>
            <person name="Jiang B.G."/>
            <person name="Yang W.F."/>
            <person name="Lam T.T."/>
            <person name="Chang Q.C."/>
            <person name="Ding S.J."/>
            <person name="Wang X.J."/>
            <person name="Zhu J.G."/>
            <person name="Ruan X.D."/>
            <person name="Zhao L."/>
            <person name="Wei J.T."/>
            <person name="Ye R.Z."/>
            <person name="Que T.C."/>
            <person name="Du C.H."/>
            <person name="Zhou Y.H."/>
            <person name="Cheng J.X."/>
            <person name="Dai P.F."/>
            <person name="Guo W.B."/>
            <person name="Han X.H."/>
            <person name="Huang E.J."/>
            <person name="Li L.F."/>
            <person name="Wei W."/>
            <person name="Gao Y.C."/>
            <person name="Liu J.Z."/>
            <person name="Shao H.Z."/>
            <person name="Wang X."/>
            <person name="Wang C.C."/>
            <person name="Yang T.C."/>
            <person name="Huo Q.B."/>
            <person name="Li W."/>
            <person name="Chen H.Y."/>
            <person name="Chen S.E."/>
            <person name="Zhou L.G."/>
            <person name="Ni X.B."/>
            <person name="Tian J.H."/>
            <person name="Sheng Y."/>
            <person name="Liu T."/>
            <person name="Pan Y.S."/>
            <person name="Xia L.Y."/>
            <person name="Li J."/>
            <person name="Zhao F."/>
            <person name="Cao W.C."/>
        </authorList>
    </citation>
    <scope>NUCLEOTIDE SEQUENCE [LARGE SCALE GENOMIC DNA]</scope>
    <source>
        <strain evidence="5">HaeL-2018</strain>
    </source>
</reference>
<comment type="caution">
    <text evidence="5">The sequence shown here is derived from an EMBL/GenBank/DDBJ whole genome shotgun (WGS) entry which is preliminary data.</text>
</comment>
<dbReference type="Pfam" id="PF04676">
    <property type="entry name" value="CwfJ_C_2"/>
    <property type="match status" value="1"/>
</dbReference>
<evidence type="ECO:0000313" key="6">
    <source>
        <dbReference type="Proteomes" id="UP000821853"/>
    </source>
</evidence>
<feature type="domain" description="Cwf19-like C-terminal" evidence="4">
    <location>
        <begin position="242"/>
        <end position="365"/>
    </location>
</feature>
<organism evidence="5 6">
    <name type="scientific">Haemaphysalis longicornis</name>
    <name type="common">Bush tick</name>
    <dbReference type="NCBI Taxonomy" id="44386"/>
    <lineage>
        <taxon>Eukaryota</taxon>
        <taxon>Metazoa</taxon>
        <taxon>Ecdysozoa</taxon>
        <taxon>Arthropoda</taxon>
        <taxon>Chelicerata</taxon>
        <taxon>Arachnida</taxon>
        <taxon>Acari</taxon>
        <taxon>Parasitiformes</taxon>
        <taxon>Ixodida</taxon>
        <taxon>Ixodoidea</taxon>
        <taxon>Ixodidae</taxon>
        <taxon>Haemaphysalinae</taxon>
        <taxon>Haemaphysalis</taxon>
    </lineage>
</organism>
<evidence type="ECO:0000256" key="1">
    <source>
        <dbReference type="ARBA" id="ARBA00006795"/>
    </source>
</evidence>
<dbReference type="OrthoDB" id="2113965at2759"/>
<evidence type="ECO:0000259" key="3">
    <source>
        <dbReference type="Pfam" id="PF04676"/>
    </source>
</evidence>
<evidence type="ECO:0000313" key="5">
    <source>
        <dbReference type="EMBL" id="KAH9383452.1"/>
    </source>
</evidence>
<feature type="region of interest" description="Disordered" evidence="2">
    <location>
        <begin position="1"/>
        <end position="71"/>
    </location>
</feature>
<evidence type="ECO:0008006" key="7">
    <source>
        <dbReference type="Google" id="ProtNLM"/>
    </source>
</evidence>
<dbReference type="InterPro" id="IPR036265">
    <property type="entry name" value="HIT-like_sf"/>
</dbReference>
<dbReference type="InterPro" id="IPR006768">
    <property type="entry name" value="Cwf19-like_C_dom-1"/>
</dbReference>
<dbReference type="AlphaFoldDB" id="A0A9J6H867"/>
<evidence type="ECO:0000256" key="2">
    <source>
        <dbReference type="SAM" id="MobiDB-lite"/>
    </source>
</evidence>
<dbReference type="Proteomes" id="UP000821853">
    <property type="component" value="Unassembled WGS sequence"/>
</dbReference>
<gene>
    <name evidence="5" type="ORF">HPB48_024961</name>
</gene>
<dbReference type="SUPFAM" id="SSF54197">
    <property type="entry name" value="HIT-like"/>
    <property type="match status" value="1"/>
</dbReference>